<protein>
    <recommendedName>
        <fullName evidence="3">Integrase</fullName>
    </recommendedName>
</protein>
<dbReference type="Proteomes" id="UP000312512">
    <property type="component" value="Unassembled WGS sequence"/>
</dbReference>
<evidence type="ECO:0000313" key="2">
    <source>
        <dbReference type="Proteomes" id="UP000312512"/>
    </source>
</evidence>
<accession>A0A5C4W4N6</accession>
<dbReference type="OrthoDB" id="3216862at2"/>
<evidence type="ECO:0000313" key="1">
    <source>
        <dbReference type="EMBL" id="KAB8191829.1"/>
    </source>
</evidence>
<name>A0A5C4W4N6_9ACTN</name>
<dbReference type="EMBL" id="VDLX02000011">
    <property type="protein sequence ID" value="KAB8191829.1"/>
    <property type="molecule type" value="Genomic_DNA"/>
</dbReference>
<keyword evidence="2" id="KW-1185">Reference proteome</keyword>
<dbReference type="AlphaFoldDB" id="A0A5C4W4N6"/>
<sequence length="104" mass="11993">MRDYKTHLKTVAKRKANAVHAHLAALDHFFTHRGPDPVQVRRDTPPKLAPQALDARRQKRFLRAVEMRRPARDRALGRLLFPAAARITFDDLIGPWRRPTDPGK</sequence>
<organism evidence="1 2">
    <name type="scientific">Nonomuraea phyllanthi</name>
    <dbReference type="NCBI Taxonomy" id="2219224"/>
    <lineage>
        <taxon>Bacteria</taxon>
        <taxon>Bacillati</taxon>
        <taxon>Actinomycetota</taxon>
        <taxon>Actinomycetes</taxon>
        <taxon>Streptosporangiales</taxon>
        <taxon>Streptosporangiaceae</taxon>
        <taxon>Nonomuraea</taxon>
    </lineage>
</organism>
<gene>
    <name evidence="1" type="ORF">FH608_028130</name>
</gene>
<dbReference type="RefSeq" id="WP_139633624.1">
    <property type="nucleotide sequence ID" value="NZ_VDLX02000011.1"/>
</dbReference>
<comment type="caution">
    <text evidence="1">The sequence shown here is derived from an EMBL/GenBank/DDBJ whole genome shotgun (WGS) entry which is preliminary data.</text>
</comment>
<proteinExistence type="predicted"/>
<reference evidence="1 2" key="1">
    <citation type="submission" date="2019-10" db="EMBL/GenBank/DDBJ databases">
        <title>Nonomuraea sp. nov., isolated from Phyllanthus amarus.</title>
        <authorList>
            <person name="Klykleung N."/>
            <person name="Tanasupawat S."/>
        </authorList>
    </citation>
    <scope>NUCLEOTIDE SEQUENCE [LARGE SCALE GENOMIC DNA]</scope>
    <source>
        <strain evidence="1 2">PA1-10</strain>
    </source>
</reference>
<evidence type="ECO:0008006" key="3">
    <source>
        <dbReference type="Google" id="ProtNLM"/>
    </source>
</evidence>